<dbReference type="PROSITE" id="PS50106">
    <property type="entry name" value="PDZ"/>
    <property type="match status" value="1"/>
</dbReference>
<protein>
    <submittedName>
        <fullName evidence="3">Si:ch211-13f8.1</fullName>
    </submittedName>
</protein>
<dbReference type="GO" id="GO:0007163">
    <property type="term" value="P:establishment or maintenance of cell polarity"/>
    <property type="evidence" value="ECO:0007669"/>
    <property type="project" value="TreeGrafter"/>
</dbReference>
<dbReference type="Gene3D" id="2.30.42.10">
    <property type="match status" value="1"/>
</dbReference>
<feature type="region of interest" description="Disordered" evidence="1">
    <location>
        <begin position="112"/>
        <end position="131"/>
    </location>
</feature>
<dbReference type="Proteomes" id="UP000265100">
    <property type="component" value="Chromosome 18"/>
</dbReference>
<dbReference type="GO" id="GO:0005634">
    <property type="term" value="C:nucleus"/>
    <property type="evidence" value="ECO:0007669"/>
    <property type="project" value="TreeGrafter"/>
</dbReference>
<feature type="region of interest" description="Disordered" evidence="1">
    <location>
        <begin position="202"/>
        <end position="292"/>
    </location>
</feature>
<evidence type="ECO:0000259" key="2">
    <source>
        <dbReference type="PROSITE" id="PS50106"/>
    </source>
</evidence>
<dbReference type="PANTHER" id="PTHR14102:SF15">
    <property type="entry name" value="KIAA1614 ORTHOLOG"/>
    <property type="match status" value="1"/>
</dbReference>
<accession>A0A3P8RDT1</accession>
<dbReference type="AlphaFoldDB" id="A0A3P8RDT1"/>
<dbReference type="PANTHER" id="PTHR14102">
    <property type="entry name" value="PAR-6-RELATED"/>
    <property type="match status" value="1"/>
</dbReference>
<reference evidence="3" key="2">
    <citation type="submission" date="2025-08" db="UniProtKB">
        <authorList>
            <consortium name="Ensembl"/>
        </authorList>
    </citation>
    <scope>IDENTIFICATION</scope>
</reference>
<sequence length="1206" mass="130856">MRAAITARLAQLFIMEGNFNLCGCPRIYGNFLVTIDAGIACQSTPCSAKVQKAADNIQSKSGSPLPTGLPINWGLITGPVPEPVFPAPTTTLNASLPPPAQSSAVHALQTKVKSITQRRTRGRDREKDRGRFDTEVLVSNPAGHISSEVLLRQRPKVKGQLFLPAPSWRSGGAKDLSSSDEEEEVEVQVRLEIHSPPAEAQIVQQGEEVEEEQSEKNDGQVSHPTGQPCGLGEGTSLESLPSDNPSTSKDGPSASPPPLPPPPVLSSNISASTASSFTSSTSSPSARHWAPPKGFWRVARPETLLLNGVDPHNTPPTLPLKDYTRTEAVAEPQRKPKLAEAGNKNDVGGLENDYDVSSEIQNSGSVEWYLDKYEQRETDVTDPNKGLCSSDSSESMSSQSGILCADDKLRVKERAYAKLRERQQHYREVRELQEGEITGYYEETTYRVDYNVAGAHPVLDASDSAILAQELEPYLRSLLVISDELPLSPRHEQAKLLLERARLKARSNHIKADRPSRRSHSDQRSTVRKQQVESPSPTTAQKAVQTKEELPAQVSSGPLLVPSQRDTSPSDQVGRSRRYGCSPTRVRFEDESEKEAESRYLDRVRQRGRPGTPRFKSKDSNIDSSSSGSERNRNHRSVSMPPTQKQEDEPAVGETTTVVKEIIVLVKKCESCGSVVREPQPVSSPPDPKHAEPQQPGNPEDPRGKVAPRWVSPNKAEASTRPKAPLTVTFAGAYVLGENREISTGWKSSGFGKLRRRSRKGESRLESGHGPYGPSWAQRRNSNPRNRVNLSRAVSFAPDSPISLEPPLLEASGGLRESPTPALPIKSALKSSSRNRSAAGQSTVQFQMTSNQGGEGGAQSLLDSPDTRRESPASLTPGVPASSSPVSCIRPSTLRYSPARLATDLPASELWDATPDGAGLSGDSGSGSECRAIRGLGMSRAEDLRAELLRAEHLKAEALWEENCDGSRKLDGRPKLFLRRFFSSIGLNSVGRLVKGGRSSSMEQLSIPTAPRASSASPSPTRRPQPTIRIQRTPSLQTLNTVLPLAQLRKASSVQSLERRTERSTILGEVQIPYGLALSPDSPQLELHRALSVEDVLPSRIARPVGRATQAFPDGSILLELIKPPNGPYGFVISRGKGRPDTGVYVEKVGDGSGEGPYVGLLGIGDEILQVNGEAVAGLTLDQVTRLMTRESTASLRIMPARRNQR</sequence>
<dbReference type="OMA" id="QRGRPGM"/>
<feature type="region of interest" description="Disordered" evidence="1">
    <location>
        <begin position="745"/>
        <end position="784"/>
    </location>
</feature>
<feature type="region of interest" description="Disordered" evidence="1">
    <location>
        <begin position="162"/>
        <end position="188"/>
    </location>
</feature>
<dbReference type="Pfam" id="PF15737">
    <property type="entry name" value="DUF4685"/>
    <property type="match status" value="1"/>
</dbReference>
<feature type="compositionally biased region" description="Polar residues" evidence="1">
    <location>
        <begin position="829"/>
        <end position="852"/>
    </location>
</feature>
<reference evidence="3" key="3">
    <citation type="submission" date="2025-09" db="UniProtKB">
        <authorList>
            <consortium name="Ensembl"/>
        </authorList>
    </citation>
    <scope>IDENTIFICATION</scope>
</reference>
<dbReference type="SUPFAM" id="SSF50156">
    <property type="entry name" value="PDZ domain-like"/>
    <property type="match status" value="1"/>
</dbReference>
<feature type="compositionally biased region" description="Polar residues" evidence="1">
    <location>
        <begin position="236"/>
        <end position="250"/>
    </location>
</feature>
<dbReference type="Ensembl" id="ENSACLT00000041011.2">
    <property type="protein sequence ID" value="ENSACLP00000040068.2"/>
    <property type="gene ID" value="ENSACLG00000027009.2"/>
</dbReference>
<dbReference type="SMART" id="SM00228">
    <property type="entry name" value="PDZ"/>
    <property type="match status" value="1"/>
</dbReference>
<keyword evidence="4" id="KW-1185">Reference proteome</keyword>
<dbReference type="InterPro" id="IPR032756">
    <property type="entry name" value="DUF4685"/>
</dbReference>
<feature type="region of interest" description="Disordered" evidence="1">
    <location>
        <begin position="676"/>
        <end position="723"/>
    </location>
</feature>
<feature type="compositionally biased region" description="Basic and acidic residues" evidence="1">
    <location>
        <begin position="510"/>
        <end position="525"/>
    </location>
</feature>
<dbReference type="InterPro" id="IPR036034">
    <property type="entry name" value="PDZ_sf"/>
</dbReference>
<feature type="compositionally biased region" description="Basic and acidic residues" evidence="1">
    <location>
        <begin position="595"/>
        <end position="605"/>
    </location>
</feature>
<feature type="region of interest" description="Disordered" evidence="1">
    <location>
        <begin position="507"/>
        <end position="654"/>
    </location>
</feature>
<dbReference type="GO" id="GO:0060341">
    <property type="term" value="P:regulation of cellular localization"/>
    <property type="evidence" value="ECO:0007669"/>
    <property type="project" value="TreeGrafter"/>
</dbReference>
<feature type="region of interest" description="Disordered" evidence="1">
    <location>
        <begin position="998"/>
        <end position="1027"/>
    </location>
</feature>
<evidence type="ECO:0000313" key="3">
    <source>
        <dbReference type="Ensembl" id="ENSACLP00000040068.2"/>
    </source>
</evidence>
<feature type="domain" description="PDZ" evidence="2">
    <location>
        <begin position="1118"/>
        <end position="1188"/>
    </location>
</feature>
<feature type="compositionally biased region" description="Low complexity" evidence="1">
    <location>
        <begin position="265"/>
        <end position="286"/>
    </location>
</feature>
<dbReference type="Bgee" id="ENSACLG00000027009">
    <property type="expression patterns" value="Expressed in camera-type eye and 3 other cell types or tissues"/>
</dbReference>
<feature type="compositionally biased region" description="Polar residues" evidence="1">
    <location>
        <begin position="564"/>
        <end position="573"/>
    </location>
</feature>
<name>A0A3P8RDT1_ASTCA</name>
<evidence type="ECO:0000256" key="1">
    <source>
        <dbReference type="SAM" id="MobiDB-lite"/>
    </source>
</evidence>
<dbReference type="InterPro" id="IPR001478">
    <property type="entry name" value="PDZ"/>
</dbReference>
<proteinExistence type="predicted"/>
<dbReference type="GeneTree" id="ENSGT00390000013003"/>
<feature type="compositionally biased region" description="Pro residues" evidence="1">
    <location>
        <begin position="254"/>
        <end position="264"/>
    </location>
</feature>
<evidence type="ECO:0000313" key="4">
    <source>
        <dbReference type="Proteomes" id="UP000265100"/>
    </source>
</evidence>
<feature type="compositionally biased region" description="Low complexity" evidence="1">
    <location>
        <begin position="1006"/>
        <end position="1027"/>
    </location>
</feature>
<dbReference type="GO" id="GO:0007098">
    <property type="term" value="P:centrosome cycle"/>
    <property type="evidence" value="ECO:0007669"/>
    <property type="project" value="TreeGrafter"/>
</dbReference>
<feature type="region of interest" description="Disordered" evidence="1">
    <location>
        <begin position="306"/>
        <end position="355"/>
    </location>
</feature>
<feature type="region of interest" description="Disordered" evidence="1">
    <location>
        <begin position="797"/>
        <end position="886"/>
    </location>
</feature>
<dbReference type="Pfam" id="PF00595">
    <property type="entry name" value="PDZ"/>
    <property type="match status" value="1"/>
</dbReference>
<feature type="compositionally biased region" description="Polar residues" evidence="1">
    <location>
        <begin position="528"/>
        <end position="544"/>
    </location>
</feature>
<dbReference type="GO" id="GO:0016324">
    <property type="term" value="C:apical plasma membrane"/>
    <property type="evidence" value="ECO:0007669"/>
    <property type="project" value="TreeGrafter"/>
</dbReference>
<dbReference type="InterPro" id="IPR051741">
    <property type="entry name" value="PAR6_homolog"/>
</dbReference>
<organism evidence="3 4">
    <name type="scientific">Astatotilapia calliptera</name>
    <name type="common">Eastern happy</name>
    <name type="synonym">Chromis callipterus</name>
    <dbReference type="NCBI Taxonomy" id="8154"/>
    <lineage>
        <taxon>Eukaryota</taxon>
        <taxon>Metazoa</taxon>
        <taxon>Chordata</taxon>
        <taxon>Craniata</taxon>
        <taxon>Vertebrata</taxon>
        <taxon>Euteleostomi</taxon>
        <taxon>Actinopterygii</taxon>
        <taxon>Neopterygii</taxon>
        <taxon>Teleostei</taxon>
        <taxon>Neoteleostei</taxon>
        <taxon>Acanthomorphata</taxon>
        <taxon>Ovalentaria</taxon>
        <taxon>Cichlomorphae</taxon>
        <taxon>Cichliformes</taxon>
        <taxon>Cichlidae</taxon>
        <taxon>African cichlids</taxon>
        <taxon>Pseudocrenilabrinae</taxon>
        <taxon>Haplochromini</taxon>
        <taxon>Astatotilapia</taxon>
    </lineage>
</organism>
<dbReference type="STRING" id="8154.ENSACLP00000040068"/>
<dbReference type="OrthoDB" id="10058001at2759"/>
<reference evidence="3" key="1">
    <citation type="submission" date="2018-05" db="EMBL/GenBank/DDBJ databases">
        <authorList>
            <person name="Datahose"/>
        </authorList>
    </citation>
    <scope>NUCLEOTIDE SEQUENCE</scope>
</reference>
<dbReference type="GO" id="GO:0005938">
    <property type="term" value="C:cell cortex"/>
    <property type="evidence" value="ECO:0007669"/>
    <property type="project" value="TreeGrafter"/>
</dbReference>